<dbReference type="KEGG" id="palb:EJC50_17070"/>
<gene>
    <name evidence="10" type="ORF">EJC50_17070</name>
</gene>
<evidence type="ECO:0000259" key="9">
    <source>
        <dbReference type="Pfam" id="PF25198"/>
    </source>
</evidence>
<dbReference type="PANTHER" id="PTHR35789:SF1">
    <property type="entry name" value="SPORE GERMINATION PROTEIN B3"/>
    <property type="match status" value="1"/>
</dbReference>
<reference evidence="11" key="1">
    <citation type="submission" date="2018-12" db="EMBL/GenBank/DDBJ databases">
        <title>Genome sequence of Peanibacillus sp.</title>
        <authorList>
            <person name="Subramani G."/>
            <person name="Srinivasan S."/>
            <person name="Kim M.K."/>
        </authorList>
    </citation>
    <scope>NUCLEOTIDE SEQUENCE [LARGE SCALE GENOMIC DNA]</scope>
    <source>
        <strain evidence="11">18JY67-1</strain>
    </source>
</reference>
<dbReference type="InterPro" id="IPR046953">
    <property type="entry name" value="Spore_GerAC-like_C"/>
</dbReference>
<evidence type="ECO:0000256" key="3">
    <source>
        <dbReference type="ARBA" id="ARBA00022544"/>
    </source>
</evidence>
<evidence type="ECO:0000313" key="11">
    <source>
        <dbReference type="Proteomes" id="UP000272528"/>
    </source>
</evidence>
<evidence type="ECO:0000256" key="7">
    <source>
        <dbReference type="ARBA" id="ARBA00023288"/>
    </source>
</evidence>
<dbReference type="NCBIfam" id="TIGR02887">
    <property type="entry name" value="spore_ger_x_C"/>
    <property type="match status" value="1"/>
</dbReference>
<feature type="domain" description="Spore germination protein N-terminal" evidence="9">
    <location>
        <begin position="23"/>
        <end position="197"/>
    </location>
</feature>
<organism evidence="10 11">
    <name type="scientific">Paenibacillus albus</name>
    <dbReference type="NCBI Taxonomy" id="2495582"/>
    <lineage>
        <taxon>Bacteria</taxon>
        <taxon>Bacillati</taxon>
        <taxon>Bacillota</taxon>
        <taxon>Bacilli</taxon>
        <taxon>Bacillales</taxon>
        <taxon>Paenibacillaceae</taxon>
        <taxon>Paenibacillus</taxon>
    </lineage>
</organism>
<evidence type="ECO:0000256" key="4">
    <source>
        <dbReference type="ARBA" id="ARBA00022729"/>
    </source>
</evidence>
<evidence type="ECO:0000256" key="5">
    <source>
        <dbReference type="ARBA" id="ARBA00023136"/>
    </source>
</evidence>
<comment type="similarity">
    <text evidence="2">Belongs to the GerABKC lipoprotein family.</text>
</comment>
<dbReference type="Proteomes" id="UP000272528">
    <property type="component" value="Chromosome"/>
</dbReference>
<keyword evidence="3" id="KW-0309">Germination</keyword>
<name>A0A3Q8X5T9_9BACL</name>
<dbReference type="EMBL" id="CP034437">
    <property type="protein sequence ID" value="AZN41191.1"/>
    <property type="molecule type" value="Genomic_DNA"/>
</dbReference>
<dbReference type="AlphaFoldDB" id="A0A3Q8X5T9"/>
<protein>
    <submittedName>
        <fullName evidence="10">Ger(X)C family spore germination protein</fullName>
    </submittedName>
</protein>
<keyword evidence="7" id="KW-0449">Lipoprotein</keyword>
<dbReference type="Pfam" id="PF05504">
    <property type="entry name" value="Spore_GerAC"/>
    <property type="match status" value="1"/>
</dbReference>
<dbReference type="GO" id="GO:0016020">
    <property type="term" value="C:membrane"/>
    <property type="evidence" value="ECO:0007669"/>
    <property type="project" value="UniProtKB-SubCell"/>
</dbReference>
<dbReference type="InterPro" id="IPR038501">
    <property type="entry name" value="Spore_GerAC_C_sf"/>
</dbReference>
<evidence type="ECO:0000259" key="8">
    <source>
        <dbReference type="Pfam" id="PF05504"/>
    </source>
</evidence>
<dbReference type="Pfam" id="PF25198">
    <property type="entry name" value="Spore_GerAC_N"/>
    <property type="match status" value="1"/>
</dbReference>
<dbReference type="OrthoDB" id="2380468at2"/>
<dbReference type="PANTHER" id="PTHR35789">
    <property type="entry name" value="SPORE GERMINATION PROTEIN B3"/>
    <property type="match status" value="1"/>
</dbReference>
<dbReference type="GO" id="GO:0009847">
    <property type="term" value="P:spore germination"/>
    <property type="evidence" value="ECO:0007669"/>
    <property type="project" value="InterPro"/>
</dbReference>
<keyword evidence="4" id="KW-0732">Signal</keyword>
<dbReference type="RefSeq" id="WP_126016898.1">
    <property type="nucleotide sequence ID" value="NZ_CP034437.1"/>
</dbReference>
<sequence length="382" mass="43792">MRRTVGVVILFVCASLTLTGCWDVKTISDYNFVTALGIDYTDGKYKLFAELMDFSVIGKQDQGKASPTQEIWVGKSEGDTVYEALNELYKTNQQSLYWDHLLAIVISDRALKNDFNVYMDAIPRYPQIRYTSWVFGTTEPIDKLFEHSTFINFSPLSNLLHNPKLLHHQLSIIPPVRLYQVLANRNEQGETDLIPALSIDTKAWEDEKKAQQVLYMNGAYALYQGKAPNRFTESQLDGVKWTQSDLFRSVLPIVRKEKKIGMIALTNPGKKIHVAMKNGKPEITLHLSFSGIVEEMVVRSSISDFQAIAEQEISEQVMASYRTGIKKRVDLLDLQQYLYRYHNREWKERSQSGKGFLLTEDSLKNVHVKVKFVHSGMYDMTP</sequence>
<keyword evidence="6" id="KW-0564">Palmitate</keyword>
<feature type="domain" description="Spore germination GerAC-like C-terminal" evidence="8">
    <location>
        <begin position="224"/>
        <end position="376"/>
    </location>
</feature>
<comment type="subcellular location">
    <subcellularLocation>
        <location evidence="1">Membrane</location>
        <topology evidence="1">Lipid-anchor</topology>
    </subcellularLocation>
</comment>
<evidence type="ECO:0000256" key="1">
    <source>
        <dbReference type="ARBA" id="ARBA00004635"/>
    </source>
</evidence>
<evidence type="ECO:0000256" key="2">
    <source>
        <dbReference type="ARBA" id="ARBA00007886"/>
    </source>
</evidence>
<keyword evidence="11" id="KW-1185">Reference proteome</keyword>
<dbReference type="InterPro" id="IPR057336">
    <property type="entry name" value="GerAC_N"/>
</dbReference>
<evidence type="ECO:0000256" key="6">
    <source>
        <dbReference type="ARBA" id="ARBA00023139"/>
    </source>
</evidence>
<accession>A0A3Q8X5T9</accession>
<dbReference type="Gene3D" id="3.30.300.210">
    <property type="entry name" value="Nutrient germinant receptor protein C, domain 3"/>
    <property type="match status" value="1"/>
</dbReference>
<proteinExistence type="inferred from homology"/>
<dbReference type="PROSITE" id="PS51257">
    <property type="entry name" value="PROKAR_LIPOPROTEIN"/>
    <property type="match status" value="1"/>
</dbReference>
<evidence type="ECO:0000313" key="10">
    <source>
        <dbReference type="EMBL" id="AZN41191.1"/>
    </source>
</evidence>
<dbReference type="InterPro" id="IPR008844">
    <property type="entry name" value="Spore_GerAC-like"/>
</dbReference>
<keyword evidence="5" id="KW-0472">Membrane</keyword>